<organism evidence="1 2">
    <name type="scientific">Athelia psychrophila</name>
    <dbReference type="NCBI Taxonomy" id="1759441"/>
    <lineage>
        <taxon>Eukaryota</taxon>
        <taxon>Fungi</taxon>
        <taxon>Dikarya</taxon>
        <taxon>Basidiomycota</taxon>
        <taxon>Agaricomycotina</taxon>
        <taxon>Agaricomycetes</taxon>
        <taxon>Agaricomycetidae</taxon>
        <taxon>Atheliales</taxon>
        <taxon>Atheliaceae</taxon>
        <taxon>Athelia</taxon>
    </lineage>
</organism>
<dbReference type="SUPFAM" id="SSF48371">
    <property type="entry name" value="ARM repeat"/>
    <property type="match status" value="1"/>
</dbReference>
<evidence type="ECO:0000313" key="1">
    <source>
        <dbReference type="EMBL" id="KZP09528.1"/>
    </source>
</evidence>
<dbReference type="STRING" id="436010.A0A165YGA4"/>
<keyword evidence="2" id="KW-1185">Reference proteome</keyword>
<feature type="non-terminal residue" evidence="1">
    <location>
        <position position="561"/>
    </location>
</feature>
<gene>
    <name evidence="1" type="ORF">FIBSPDRAFT_1051814</name>
</gene>
<dbReference type="InterPro" id="IPR011989">
    <property type="entry name" value="ARM-like"/>
</dbReference>
<accession>A0A165YGA4</accession>
<dbReference type="OrthoDB" id="3153429at2759"/>
<evidence type="ECO:0000313" key="2">
    <source>
        <dbReference type="Proteomes" id="UP000076532"/>
    </source>
</evidence>
<proteinExistence type="predicted"/>
<dbReference type="Proteomes" id="UP000076532">
    <property type="component" value="Unassembled WGS sequence"/>
</dbReference>
<dbReference type="InterPro" id="IPR016024">
    <property type="entry name" value="ARM-type_fold"/>
</dbReference>
<protein>
    <submittedName>
        <fullName evidence="1">ARM repeat-containing protein</fullName>
    </submittedName>
</protein>
<dbReference type="EMBL" id="KV417698">
    <property type="protein sequence ID" value="KZP09528.1"/>
    <property type="molecule type" value="Genomic_DNA"/>
</dbReference>
<sequence>MSDSSTENQRTLVRALIREIAVLSKALPHTTVRLGHEHDKIPVVFSRWILEWETPWHTFVERIDALFAEDCRDDKGRLHHIRRGPHGMELVADYLEMLVPTELETMPADLMLSKLTRIRDELEFLVPPKPVEVGRSRQEADIRLAKEKASRDISRKEYEKKQMEWRAVHQRKIHAEEVRTAIYKLRAQAKPAAPARLAREGPETEAQSHWHKPIGRTGYWLFECRYCGSAMASTTQAPQGATLAQIFQALKKKQPEPRAQAAEELRRYVATVVAEMPADVSVKLWEDEITPRLADLIHSQNNWENFGGVSAIDSLLEVPGDETIESKRTLFRFYNYVKHLLPHNDVNIMLRASRTLGTIARIGGAAFGEQFLNKELPAAIVFLEGDKQEAPRYAGVLILKELARNSPIYFHAHIRLVFDKILMPLRDPRVIIREGAAELLAACLEIVDKRERGNRSPYLVRIFQDAQLGLKTTQPHFVHGSLLTYRELLLHGGMFMKETFLDTAETILRFKSDRDSLVRRMVITMIPTLAAYDTQTFSEHFLHKAMAHLLTQLTERSERSF</sequence>
<dbReference type="Gene3D" id="1.25.10.10">
    <property type="entry name" value="Leucine-rich Repeat Variant"/>
    <property type="match status" value="1"/>
</dbReference>
<reference evidence="1 2" key="1">
    <citation type="journal article" date="2016" name="Mol. Biol. Evol.">
        <title>Comparative Genomics of Early-Diverging Mushroom-Forming Fungi Provides Insights into the Origins of Lignocellulose Decay Capabilities.</title>
        <authorList>
            <person name="Nagy L.G."/>
            <person name="Riley R."/>
            <person name="Tritt A."/>
            <person name="Adam C."/>
            <person name="Daum C."/>
            <person name="Floudas D."/>
            <person name="Sun H."/>
            <person name="Yadav J.S."/>
            <person name="Pangilinan J."/>
            <person name="Larsson K.H."/>
            <person name="Matsuura K."/>
            <person name="Barry K."/>
            <person name="Labutti K."/>
            <person name="Kuo R."/>
            <person name="Ohm R.A."/>
            <person name="Bhattacharya S.S."/>
            <person name="Shirouzu T."/>
            <person name="Yoshinaga Y."/>
            <person name="Martin F.M."/>
            <person name="Grigoriev I.V."/>
            <person name="Hibbett D.S."/>
        </authorList>
    </citation>
    <scope>NUCLEOTIDE SEQUENCE [LARGE SCALE GENOMIC DNA]</scope>
    <source>
        <strain evidence="1 2">CBS 109695</strain>
    </source>
</reference>
<name>A0A165YGA4_9AGAM</name>
<dbReference type="AlphaFoldDB" id="A0A165YGA4"/>